<feature type="region of interest" description="Disordered" evidence="1">
    <location>
        <begin position="106"/>
        <end position="132"/>
    </location>
</feature>
<accession>A0A1I8AHM8</accession>
<evidence type="ECO:0000313" key="2">
    <source>
        <dbReference type="Proteomes" id="UP000095287"/>
    </source>
</evidence>
<feature type="region of interest" description="Disordered" evidence="1">
    <location>
        <begin position="302"/>
        <end position="351"/>
    </location>
</feature>
<sequence>GGLTGGVLGGDELVEERREEHADAVEEGDVGEGEVAVLARDHLRGLEEAAGVEAEDAGGGDEDDEAERLLRGRVQEGEHDEEDAHAAHGERVVHAELEVVAEEADLVRGLPGDDLDEEHDDGRDGGGDAGLLDGQEEHLVDVGGHELEGELRAHEVAEGGHQDGPDGRVAVHGRHGHLLGHLGLAGPAVDGALAEHHLHQLAALHQRVLVRRVAVVEHEEREEDDGDDAVEVVDGRPAEAGGAQLAGDGHGEDGRHLQERGEDGDEDAVLLQRGPVRRDAAHDGQAGREGGALHHTHRQDVGEAHVGAQRHQERGQRGDEAQRAEDAPRAELVQHDGEGEHRQQRAHGHRHEEGALLRTGVVQVGPVVAEALALALGEVLGPRARHADDREVEREDVAQDGAQAQRRDDHDREADLK</sequence>
<feature type="compositionally biased region" description="Acidic residues" evidence="1">
    <location>
        <begin position="53"/>
        <end position="66"/>
    </location>
</feature>
<dbReference type="WBParaSite" id="L893_g5692.t1">
    <property type="protein sequence ID" value="L893_g5692.t1"/>
    <property type="gene ID" value="L893_g5692"/>
</dbReference>
<feature type="region of interest" description="Disordered" evidence="1">
    <location>
        <begin position="275"/>
        <end position="294"/>
    </location>
</feature>
<reference evidence="3" key="1">
    <citation type="submission" date="2016-11" db="UniProtKB">
        <authorList>
            <consortium name="WormBaseParasite"/>
        </authorList>
    </citation>
    <scope>IDENTIFICATION</scope>
</reference>
<feature type="region of interest" description="Disordered" evidence="1">
    <location>
        <begin position="47"/>
        <end position="89"/>
    </location>
</feature>
<protein>
    <submittedName>
        <fullName evidence="3">Chromosomal replication initiator protein</fullName>
    </submittedName>
</protein>
<feature type="compositionally biased region" description="Basic and acidic residues" evidence="1">
    <location>
        <begin position="405"/>
        <end position="417"/>
    </location>
</feature>
<evidence type="ECO:0000313" key="3">
    <source>
        <dbReference type="WBParaSite" id="L893_g5692.t1"/>
    </source>
</evidence>
<keyword evidence="2" id="KW-1185">Reference proteome</keyword>
<organism evidence="2 3">
    <name type="scientific">Steinernema glaseri</name>
    <dbReference type="NCBI Taxonomy" id="37863"/>
    <lineage>
        <taxon>Eukaryota</taxon>
        <taxon>Metazoa</taxon>
        <taxon>Ecdysozoa</taxon>
        <taxon>Nematoda</taxon>
        <taxon>Chromadorea</taxon>
        <taxon>Rhabditida</taxon>
        <taxon>Tylenchina</taxon>
        <taxon>Panagrolaimomorpha</taxon>
        <taxon>Strongyloidoidea</taxon>
        <taxon>Steinernematidae</taxon>
        <taxon>Steinernema</taxon>
    </lineage>
</organism>
<proteinExistence type="predicted"/>
<feature type="compositionally biased region" description="Basic and acidic residues" evidence="1">
    <location>
        <begin position="15"/>
        <end position="24"/>
    </location>
</feature>
<feature type="compositionally biased region" description="Basic and acidic residues" evidence="1">
    <location>
        <begin position="310"/>
        <end position="343"/>
    </location>
</feature>
<feature type="compositionally biased region" description="Basic and acidic residues" evidence="1">
    <location>
        <begin position="249"/>
        <end position="261"/>
    </location>
</feature>
<feature type="compositionally biased region" description="Basic and acidic residues" evidence="1">
    <location>
        <begin position="67"/>
        <end position="89"/>
    </location>
</feature>
<dbReference type="AlphaFoldDB" id="A0A1I8AHM8"/>
<name>A0A1I8AHM8_9BILA</name>
<feature type="region of interest" description="Disordered" evidence="1">
    <location>
        <begin position="239"/>
        <end position="268"/>
    </location>
</feature>
<evidence type="ECO:0000256" key="1">
    <source>
        <dbReference type="SAM" id="MobiDB-lite"/>
    </source>
</evidence>
<feature type="compositionally biased region" description="Basic and acidic residues" evidence="1">
    <location>
        <begin position="276"/>
        <end position="286"/>
    </location>
</feature>
<feature type="region of interest" description="Disordered" evidence="1">
    <location>
        <begin position="1"/>
        <end position="33"/>
    </location>
</feature>
<dbReference type="Proteomes" id="UP000095287">
    <property type="component" value="Unplaced"/>
</dbReference>
<feature type="region of interest" description="Disordered" evidence="1">
    <location>
        <begin position="376"/>
        <end position="417"/>
    </location>
</feature>
<feature type="compositionally biased region" description="Basic and acidic residues" evidence="1">
    <location>
        <begin position="385"/>
        <end position="397"/>
    </location>
</feature>